<feature type="binding site" evidence="5">
    <location>
        <position position="77"/>
    </location>
    <ligand>
        <name>Zn(2+)</name>
        <dbReference type="ChEBI" id="CHEBI:29105"/>
    </ligand>
</feature>
<keyword evidence="2 5" id="KW-0479">Metal-binding</keyword>
<evidence type="ECO:0000256" key="5">
    <source>
        <dbReference type="HAMAP-Rule" id="MF_01281"/>
    </source>
</evidence>
<comment type="cofactor">
    <cofactor evidence="5">
        <name>Zn(2+)</name>
        <dbReference type="ChEBI" id="CHEBI:29105"/>
    </cofactor>
    <text evidence="5">Binds 1 zinc ion per subunit.</text>
</comment>
<evidence type="ECO:0000256" key="4">
    <source>
        <dbReference type="ARBA" id="ARBA00022833"/>
    </source>
</evidence>
<dbReference type="NCBIfam" id="NF006549">
    <property type="entry name" value="PRK09045.1"/>
    <property type="match status" value="1"/>
</dbReference>
<comment type="similarity">
    <text evidence="1">Belongs to the metallo-dependent hydrolases superfamily. ATZ/TRZ family.</text>
</comment>
<protein>
    <recommendedName>
        <fullName evidence="5">5-methylthioadenosine/S-adenosylhomocysteine deaminase</fullName>
        <shortName evidence="5">MTA/SAH deaminase</shortName>
        <ecNumber evidence="5">3.5.4.28</ecNumber>
        <ecNumber evidence="5">3.5.4.31</ecNumber>
    </recommendedName>
</protein>
<sequence>MPAESSPSSPQEIDLLLHARWIIPIRPHGLLHDHALAVHAGRILALGPAGEMTRQYRAREHLHLDQHVLMPGLVNAHTHGAMTLLRGLADDLPLMTWLNRHIWPAEGRFVSAEFVRTGTQLAIAEMLRGGTTCFNDMYFFPEAAARAAVEMGMRATLGHVIIDFPTPYAANAQDCLQQAADLIPHLQGLPRIRQSIAPHAPYTVGDAGLLGARDLAQGRQLPLHMHVHETAHEVEDALRRTGQRPLARLAALGLLEQRFLAVHMTQLDESDLQRCRDYGLRIAHCPESNLKLASGMAPVAALQAAGVRLGIGTDGAASNNDLDMLGELRSAALLAKGVSGDPTALPAWAALEAATLGSAEAAAWEDEIGSLETGKAADCIAINLDHPATFPVYDPISQVAYCAGRDQVSHVWVAGRALLVDGQPTLWEEKTLRHNARSWVKRIADEDDKA</sequence>
<comment type="catalytic activity">
    <reaction evidence="5">
        <text>S-adenosyl-L-homocysteine + H2O + H(+) = S-inosyl-L-homocysteine + NH4(+)</text>
        <dbReference type="Rhea" id="RHEA:20716"/>
        <dbReference type="ChEBI" id="CHEBI:15377"/>
        <dbReference type="ChEBI" id="CHEBI:15378"/>
        <dbReference type="ChEBI" id="CHEBI:28938"/>
        <dbReference type="ChEBI" id="CHEBI:57856"/>
        <dbReference type="ChEBI" id="CHEBI:57985"/>
        <dbReference type="EC" id="3.5.4.28"/>
    </reaction>
</comment>
<dbReference type="InterPro" id="IPR011059">
    <property type="entry name" value="Metal-dep_hydrolase_composite"/>
</dbReference>
<comment type="function">
    <text evidence="5">Catalyzes the deamination of 5-methylthioadenosine and S-adenosyl-L-homocysteine into 5-methylthioinosine and S-inosyl-L-homocysteine, respectively. Is also able to deaminate adenosine.</text>
</comment>
<dbReference type="SUPFAM" id="SSF51556">
    <property type="entry name" value="Metallo-dependent hydrolases"/>
    <property type="match status" value="1"/>
</dbReference>
<dbReference type="AlphaFoldDB" id="A0A3M8QZI7"/>
<dbReference type="RefSeq" id="WP_123103874.1">
    <property type="nucleotide sequence ID" value="NZ_CP127527.1"/>
</dbReference>
<dbReference type="Pfam" id="PF01979">
    <property type="entry name" value="Amidohydro_1"/>
    <property type="match status" value="1"/>
</dbReference>
<gene>
    <name evidence="5" type="primary">mtaD</name>
    <name evidence="7" type="ORF">EC580_07985</name>
</gene>
<comment type="similarity">
    <text evidence="5">Belongs to the metallo-dependent hydrolases superfamily. MTA/SAH deaminase family.</text>
</comment>
<feature type="binding site" evidence="5">
    <location>
        <position position="314"/>
    </location>
    <ligand>
        <name>substrate</name>
    </ligand>
</feature>
<reference evidence="7" key="1">
    <citation type="submission" date="2018-10" db="EMBL/GenBank/DDBJ databases">
        <title>Acidithiobacillus sulfuriphilus sp. nov.: an extremely acidophilic sulfur-oxidizing chemolithotroph isolated from a neutral pH environment.</title>
        <authorList>
            <person name="Falagan C."/>
            <person name="Moya-Beltran A."/>
            <person name="Quatrini R."/>
            <person name="Johnson D.B."/>
        </authorList>
    </citation>
    <scope>NUCLEOTIDE SEQUENCE [LARGE SCALE GENOMIC DNA]</scope>
    <source>
        <strain evidence="7">CJ-2</strain>
    </source>
</reference>
<feature type="binding site" evidence="5">
    <location>
        <position position="199"/>
    </location>
    <ligand>
        <name>substrate</name>
    </ligand>
</feature>
<dbReference type="OrthoDB" id="9807210at2"/>
<comment type="catalytic activity">
    <reaction evidence="5">
        <text>S-methyl-5'-thioadenosine + H2O + H(+) = S-methyl-5'-thioinosine + NH4(+)</text>
        <dbReference type="Rhea" id="RHEA:25025"/>
        <dbReference type="ChEBI" id="CHEBI:15377"/>
        <dbReference type="ChEBI" id="CHEBI:15378"/>
        <dbReference type="ChEBI" id="CHEBI:17509"/>
        <dbReference type="ChEBI" id="CHEBI:28938"/>
        <dbReference type="ChEBI" id="CHEBI:48595"/>
        <dbReference type="EC" id="3.5.4.31"/>
    </reaction>
</comment>
<proteinExistence type="inferred from homology"/>
<dbReference type="GO" id="GO:0090614">
    <property type="term" value="F:5'-methylthioadenosine deaminase activity"/>
    <property type="evidence" value="ECO:0007669"/>
    <property type="project" value="UniProtKB-UniRule"/>
</dbReference>
<dbReference type="Gene3D" id="2.30.40.10">
    <property type="entry name" value="Urease, subunit C, domain 1"/>
    <property type="match status" value="1"/>
</dbReference>
<dbReference type="HAMAP" id="MF_01281">
    <property type="entry name" value="MTA_SAH_deamin"/>
    <property type="match status" value="1"/>
</dbReference>
<feature type="binding site" evidence="5">
    <location>
        <position position="106"/>
    </location>
    <ligand>
        <name>substrate</name>
    </ligand>
</feature>
<feature type="binding site" evidence="5">
    <location>
        <position position="314"/>
    </location>
    <ligand>
        <name>Zn(2+)</name>
        <dbReference type="ChEBI" id="CHEBI:29105"/>
    </ligand>
</feature>
<dbReference type="InterPro" id="IPR006680">
    <property type="entry name" value="Amidohydro-rel"/>
</dbReference>
<evidence type="ECO:0000259" key="6">
    <source>
        <dbReference type="Pfam" id="PF01979"/>
    </source>
</evidence>
<evidence type="ECO:0000313" key="7">
    <source>
        <dbReference type="EMBL" id="RNF61697.1"/>
    </source>
</evidence>
<dbReference type="FunFam" id="3.20.20.140:FF:000014">
    <property type="entry name" value="5-methylthioadenosine/S-adenosylhomocysteine deaminase"/>
    <property type="match status" value="1"/>
</dbReference>
<dbReference type="PANTHER" id="PTHR43794">
    <property type="entry name" value="AMINOHYDROLASE SSNA-RELATED"/>
    <property type="match status" value="1"/>
</dbReference>
<keyword evidence="3 5" id="KW-0378">Hydrolase</keyword>
<feature type="binding site" evidence="5">
    <location>
        <position position="229"/>
    </location>
    <ligand>
        <name>substrate</name>
    </ligand>
</feature>
<dbReference type="EMBL" id="RIZI01000166">
    <property type="protein sequence ID" value="RNF61697.1"/>
    <property type="molecule type" value="Genomic_DNA"/>
</dbReference>
<feature type="binding site" evidence="5">
    <location>
        <position position="79"/>
    </location>
    <ligand>
        <name>Zn(2+)</name>
        <dbReference type="ChEBI" id="CHEBI:29105"/>
    </ligand>
</feature>
<evidence type="ECO:0000256" key="1">
    <source>
        <dbReference type="ARBA" id="ARBA00006745"/>
    </source>
</evidence>
<dbReference type="CDD" id="cd01298">
    <property type="entry name" value="ATZ_TRZ_like"/>
    <property type="match status" value="1"/>
</dbReference>
<dbReference type="EC" id="3.5.4.31" evidence="5"/>
<name>A0A3M8QZI7_9PROT</name>
<evidence type="ECO:0000256" key="2">
    <source>
        <dbReference type="ARBA" id="ARBA00022723"/>
    </source>
</evidence>
<feature type="binding site" evidence="5">
    <location>
        <position position="226"/>
    </location>
    <ligand>
        <name>Zn(2+)</name>
        <dbReference type="ChEBI" id="CHEBI:29105"/>
    </ligand>
</feature>
<keyword evidence="4 5" id="KW-0862">Zinc</keyword>
<comment type="caution">
    <text evidence="7">The sequence shown here is derived from an EMBL/GenBank/DDBJ whole genome shotgun (WGS) entry which is preliminary data.</text>
</comment>
<dbReference type="Gene3D" id="3.20.20.140">
    <property type="entry name" value="Metal-dependent hydrolases"/>
    <property type="match status" value="1"/>
</dbReference>
<dbReference type="GO" id="GO:0050270">
    <property type="term" value="F:S-adenosylhomocysteine deaminase activity"/>
    <property type="evidence" value="ECO:0007669"/>
    <property type="project" value="UniProtKB-UniRule"/>
</dbReference>
<dbReference type="InterPro" id="IPR023512">
    <property type="entry name" value="Deaminase_MtaD/DadD"/>
</dbReference>
<accession>A0A3M8QZI7</accession>
<comment type="caution">
    <text evidence="5">Lacks conserved residue(s) required for the propagation of feature annotation.</text>
</comment>
<dbReference type="InterPro" id="IPR050287">
    <property type="entry name" value="MTA/SAH_deaminase"/>
</dbReference>
<organism evidence="7">
    <name type="scientific">Acidithiobacillus sulfuriphilus</name>
    <dbReference type="NCBI Taxonomy" id="1867749"/>
    <lineage>
        <taxon>Bacteria</taxon>
        <taxon>Pseudomonadati</taxon>
        <taxon>Pseudomonadota</taxon>
        <taxon>Acidithiobacillia</taxon>
        <taxon>Acidithiobacillales</taxon>
        <taxon>Acidithiobacillaceae</taxon>
        <taxon>Acidithiobacillus</taxon>
    </lineage>
</organism>
<dbReference type="GO" id="GO:0046872">
    <property type="term" value="F:metal ion binding"/>
    <property type="evidence" value="ECO:0007669"/>
    <property type="project" value="UniProtKB-KW"/>
</dbReference>
<dbReference type="PANTHER" id="PTHR43794:SF11">
    <property type="entry name" value="AMIDOHYDROLASE-RELATED DOMAIN-CONTAINING PROTEIN"/>
    <property type="match status" value="1"/>
</dbReference>
<evidence type="ECO:0000256" key="3">
    <source>
        <dbReference type="ARBA" id="ARBA00022801"/>
    </source>
</evidence>
<dbReference type="EC" id="3.5.4.28" evidence="5"/>
<dbReference type="InterPro" id="IPR032466">
    <property type="entry name" value="Metal_Hydrolase"/>
</dbReference>
<dbReference type="SUPFAM" id="SSF51338">
    <property type="entry name" value="Composite domain of metallo-dependent hydrolases"/>
    <property type="match status" value="1"/>
</dbReference>
<feature type="domain" description="Amidohydrolase-related" evidence="6">
    <location>
        <begin position="68"/>
        <end position="417"/>
    </location>
</feature>